<evidence type="ECO:0000256" key="5">
    <source>
        <dbReference type="ARBA" id="ARBA00022692"/>
    </source>
</evidence>
<dbReference type="PANTHER" id="PTHR43549:SF2">
    <property type="entry name" value="MULTIDRUG RESISTANCE PROTEIN NORM-RELATED"/>
    <property type="match status" value="1"/>
</dbReference>
<keyword evidence="4" id="KW-1003">Cell membrane</keyword>
<feature type="transmembrane region" description="Helical" evidence="9">
    <location>
        <begin position="315"/>
        <end position="337"/>
    </location>
</feature>
<name>A0AAV9WRZ5_9PEZI</name>
<comment type="caution">
    <text evidence="10">The sequence shown here is derived from an EMBL/GenBank/DDBJ whole genome shotgun (WGS) entry which is preliminary data.</text>
</comment>
<reference evidence="10 11" key="1">
    <citation type="submission" date="2019-10" db="EMBL/GenBank/DDBJ databases">
        <authorList>
            <person name="Palmer J.M."/>
        </authorList>
    </citation>
    <scope>NUCLEOTIDE SEQUENCE [LARGE SCALE GENOMIC DNA]</scope>
    <source>
        <strain evidence="10 11">TWF694</strain>
    </source>
</reference>
<feature type="transmembrane region" description="Helical" evidence="9">
    <location>
        <begin position="500"/>
        <end position="522"/>
    </location>
</feature>
<comment type="similarity">
    <text evidence="2">Belongs to the multi antimicrobial extrusion (MATE) (TC 2.A.66.1) family.</text>
</comment>
<evidence type="ECO:0000256" key="6">
    <source>
        <dbReference type="ARBA" id="ARBA00022989"/>
    </source>
</evidence>
<gene>
    <name evidence="10" type="ORF">TWF694_005729</name>
</gene>
<dbReference type="AlphaFoldDB" id="A0AAV9WRZ5"/>
<feature type="region of interest" description="Disordered" evidence="8">
    <location>
        <begin position="1"/>
        <end position="31"/>
    </location>
</feature>
<feature type="transmembrane region" description="Helical" evidence="9">
    <location>
        <begin position="128"/>
        <end position="153"/>
    </location>
</feature>
<protein>
    <submittedName>
        <fullName evidence="10">Uncharacterized protein</fullName>
    </submittedName>
</protein>
<keyword evidence="6 9" id="KW-1133">Transmembrane helix</keyword>
<keyword evidence="11" id="KW-1185">Reference proteome</keyword>
<organism evidence="10 11">
    <name type="scientific">Orbilia ellipsospora</name>
    <dbReference type="NCBI Taxonomy" id="2528407"/>
    <lineage>
        <taxon>Eukaryota</taxon>
        <taxon>Fungi</taxon>
        <taxon>Dikarya</taxon>
        <taxon>Ascomycota</taxon>
        <taxon>Pezizomycotina</taxon>
        <taxon>Orbiliomycetes</taxon>
        <taxon>Orbiliales</taxon>
        <taxon>Orbiliaceae</taxon>
        <taxon>Orbilia</taxon>
    </lineage>
</organism>
<dbReference type="Pfam" id="PF01554">
    <property type="entry name" value="MatE"/>
    <property type="match status" value="1"/>
</dbReference>
<dbReference type="InterPro" id="IPR002528">
    <property type="entry name" value="MATE_fam"/>
</dbReference>
<proteinExistence type="inferred from homology"/>
<evidence type="ECO:0000256" key="8">
    <source>
        <dbReference type="SAM" id="MobiDB-lite"/>
    </source>
</evidence>
<dbReference type="InterPro" id="IPR052031">
    <property type="entry name" value="Membrane_Transporter-Flippase"/>
</dbReference>
<evidence type="ECO:0000313" key="11">
    <source>
        <dbReference type="Proteomes" id="UP001365542"/>
    </source>
</evidence>
<keyword evidence="3" id="KW-0813">Transport</keyword>
<dbReference type="GO" id="GO:0015297">
    <property type="term" value="F:antiporter activity"/>
    <property type="evidence" value="ECO:0007669"/>
    <property type="project" value="InterPro"/>
</dbReference>
<dbReference type="PANTHER" id="PTHR43549">
    <property type="entry name" value="MULTIDRUG RESISTANCE PROTEIN YPNP-RELATED"/>
    <property type="match status" value="1"/>
</dbReference>
<feature type="transmembrane region" description="Helical" evidence="9">
    <location>
        <begin position="385"/>
        <end position="412"/>
    </location>
</feature>
<evidence type="ECO:0000256" key="1">
    <source>
        <dbReference type="ARBA" id="ARBA00004651"/>
    </source>
</evidence>
<evidence type="ECO:0000313" key="10">
    <source>
        <dbReference type="EMBL" id="KAK6524065.1"/>
    </source>
</evidence>
<comment type="subcellular location">
    <subcellularLocation>
        <location evidence="1">Cell membrane</location>
        <topology evidence="1">Multi-pass membrane protein</topology>
    </subcellularLocation>
</comment>
<dbReference type="Proteomes" id="UP001365542">
    <property type="component" value="Unassembled WGS sequence"/>
</dbReference>
<dbReference type="EMBL" id="JAVHJO010000018">
    <property type="protein sequence ID" value="KAK6524065.1"/>
    <property type="molecule type" value="Genomic_DNA"/>
</dbReference>
<dbReference type="GO" id="GO:0005886">
    <property type="term" value="C:plasma membrane"/>
    <property type="evidence" value="ECO:0007669"/>
    <property type="project" value="UniProtKB-SubCell"/>
</dbReference>
<evidence type="ECO:0000256" key="3">
    <source>
        <dbReference type="ARBA" id="ARBA00022448"/>
    </source>
</evidence>
<keyword evidence="5 9" id="KW-0812">Transmembrane</keyword>
<keyword evidence="7 9" id="KW-0472">Membrane</keyword>
<feature type="transmembrane region" description="Helical" evidence="9">
    <location>
        <begin position="442"/>
        <end position="460"/>
    </location>
</feature>
<evidence type="ECO:0000256" key="4">
    <source>
        <dbReference type="ARBA" id="ARBA00022475"/>
    </source>
</evidence>
<dbReference type="GO" id="GO:0042910">
    <property type="term" value="F:xenobiotic transmembrane transporter activity"/>
    <property type="evidence" value="ECO:0007669"/>
    <property type="project" value="InterPro"/>
</dbReference>
<evidence type="ECO:0000256" key="7">
    <source>
        <dbReference type="ARBA" id="ARBA00023136"/>
    </source>
</evidence>
<evidence type="ECO:0000256" key="9">
    <source>
        <dbReference type="SAM" id="Phobius"/>
    </source>
</evidence>
<sequence length="538" mass="58957">MDAKPSSLHFPTAQATDDRRDENDQNEDANIRPGRGFNMVGWWRRERYFGSVVFNICTFLLPALYGTLSKLWVAGIDGGMVATTDAYTYIGVVAEVLNEGLPRGSYTVIGDRSSRSLSSRINITYTLLYTQAILGLLLSIIICAAAPTFAVGFVPPEIRDASVRYIRISSFSTLFSTVSASVSAATRALDRPDVPLGINAAATTLNIVLDLALISKVRVPGFNPTVNTQAGIRLACDGCGALAGLVYFIYTSYRSHTASSSPSSSSPPSSSLGGGAGVDSGVGMREVVKPNMIALRQLVRAGVFTFTESAVRNALYLWLISGIVSMGKGYATAWGVFNTIRWGLIMVPVQALEASSLAFVGHAWGKWRAGVGREVRRAKAGWGEIYRIVLPALRSVTIVFFIEILLFIILAYTGGVKSFAYYLSSSESVAETTEMMWKSIEWCYIFYALSTQMATVLLATQPRWYLYQSLGSNIFYVLPWCIALKKIDMNEDNAWTYHRWIFGGSLVVSFGIILVVDLIWAFRLKSGRSEMAPIRESL</sequence>
<feature type="transmembrane region" description="Helical" evidence="9">
    <location>
        <begin position="48"/>
        <end position="68"/>
    </location>
</feature>
<evidence type="ECO:0000256" key="2">
    <source>
        <dbReference type="ARBA" id="ARBA00010199"/>
    </source>
</evidence>
<accession>A0AAV9WRZ5</accession>